<dbReference type="Proteomes" id="UP000054686">
    <property type="component" value="Unassembled WGS sequence"/>
</dbReference>
<comment type="similarity">
    <text evidence="1 2">Belongs to the UPF0102 family.</text>
</comment>
<dbReference type="GO" id="GO:0003676">
    <property type="term" value="F:nucleic acid binding"/>
    <property type="evidence" value="ECO:0007669"/>
    <property type="project" value="InterPro"/>
</dbReference>
<accession>A0A0V8RT32</accession>
<dbReference type="PANTHER" id="PTHR34039:SF1">
    <property type="entry name" value="UPF0102 PROTEIN YRAN"/>
    <property type="match status" value="1"/>
</dbReference>
<dbReference type="GO" id="GO:0016787">
    <property type="term" value="F:hydrolase activity"/>
    <property type="evidence" value="ECO:0007669"/>
    <property type="project" value="UniProtKB-KW"/>
</dbReference>
<evidence type="ECO:0000313" key="4">
    <source>
        <dbReference type="Proteomes" id="UP000054686"/>
    </source>
</evidence>
<proteinExistence type="inferred from homology"/>
<dbReference type="PANTHER" id="PTHR34039">
    <property type="entry name" value="UPF0102 PROTEIN YRAN"/>
    <property type="match status" value="1"/>
</dbReference>
<dbReference type="InterPro" id="IPR011856">
    <property type="entry name" value="tRNA_endonuc-like_dom_sf"/>
</dbReference>
<dbReference type="Gene3D" id="3.40.1350.10">
    <property type="match status" value="1"/>
</dbReference>
<name>A0A0V8RT32_9ACTO</name>
<dbReference type="RefSeq" id="WP_060567088.1">
    <property type="nucleotide sequence ID" value="NZ_CP040006.1"/>
</dbReference>
<keyword evidence="3" id="KW-0378">Hydrolase</keyword>
<gene>
    <name evidence="3" type="ORF">APY09_07135</name>
</gene>
<evidence type="ECO:0000256" key="1">
    <source>
        <dbReference type="ARBA" id="ARBA00006738"/>
    </source>
</evidence>
<dbReference type="AlphaFoldDB" id="A0A0V8RT32"/>
<reference evidence="3 4" key="1">
    <citation type="submission" date="2015-10" db="EMBL/GenBank/DDBJ databases">
        <title>Draft Genome of Actinomyces odontolyticus subsp. actinosynbacter strain XH001.</title>
        <authorList>
            <person name="Mclean J.S."/>
            <person name="He X."/>
        </authorList>
    </citation>
    <scope>NUCLEOTIDE SEQUENCE [LARGE SCALE GENOMIC DNA]</scope>
    <source>
        <strain evidence="3 4">XH001</strain>
    </source>
</reference>
<organism evidence="3 4">
    <name type="scientific">Schaalia odontolytica</name>
    <dbReference type="NCBI Taxonomy" id="1660"/>
    <lineage>
        <taxon>Bacteria</taxon>
        <taxon>Bacillati</taxon>
        <taxon>Actinomycetota</taxon>
        <taxon>Actinomycetes</taxon>
        <taxon>Actinomycetales</taxon>
        <taxon>Actinomycetaceae</taxon>
        <taxon>Schaalia</taxon>
    </lineage>
</organism>
<protein>
    <recommendedName>
        <fullName evidence="2">UPF0102 protein APY09_07135</fullName>
    </recommendedName>
</protein>
<dbReference type="Pfam" id="PF02021">
    <property type="entry name" value="UPF0102"/>
    <property type="match status" value="1"/>
</dbReference>
<dbReference type="OrthoDB" id="9794876at2"/>
<sequence length="146" mass="16290">MGCLIRPDRRAIGAAGEYTARLALEEEGLRLLDTNWRDGRRGELDIIARDETDPSRSWTVIVEVRTRVGRRKGSALASVDHRKVARLRALTGAWCRAHGHLASRVRIDVVAITVDARTLESWPGSMDEVVDLRALGAQLVWLRGVQ</sequence>
<dbReference type="InterPro" id="IPR003509">
    <property type="entry name" value="UPF0102_YraN-like"/>
</dbReference>
<evidence type="ECO:0000256" key="2">
    <source>
        <dbReference type="HAMAP-Rule" id="MF_00048"/>
    </source>
</evidence>
<comment type="caution">
    <text evidence="3">The sequence shown here is derived from an EMBL/GenBank/DDBJ whole genome shotgun (WGS) entry which is preliminary data.</text>
</comment>
<dbReference type="SUPFAM" id="SSF52980">
    <property type="entry name" value="Restriction endonuclease-like"/>
    <property type="match status" value="1"/>
</dbReference>
<dbReference type="HAMAP" id="MF_00048">
    <property type="entry name" value="UPF0102"/>
    <property type="match status" value="1"/>
</dbReference>
<evidence type="ECO:0000313" key="3">
    <source>
        <dbReference type="EMBL" id="KSW11223.1"/>
    </source>
</evidence>
<dbReference type="EMBL" id="LLVT01000002">
    <property type="protein sequence ID" value="KSW11223.1"/>
    <property type="molecule type" value="Genomic_DNA"/>
</dbReference>
<dbReference type="InterPro" id="IPR011335">
    <property type="entry name" value="Restrct_endonuc-II-like"/>
</dbReference>